<proteinExistence type="predicted"/>
<evidence type="ECO:0000256" key="1">
    <source>
        <dbReference type="SAM" id="MobiDB-lite"/>
    </source>
</evidence>
<reference evidence="2 3" key="1">
    <citation type="submission" date="2021-04" db="EMBL/GenBank/DDBJ databases">
        <authorList>
            <person name="De Guttry C."/>
            <person name="Zahm M."/>
            <person name="Klopp C."/>
            <person name="Cabau C."/>
            <person name="Louis A."/>
            <person name="Berthelot C."/>
            <person name="Parey E."/>
            <person name="Roest Crollius H."/>
            <person name="Montfort J."/>
            <person name="Robinson-Rechavi M."/>
            <person name="Bucao C."/>
            <person name="Bouchez O."/>
            <person name="Gislard M."/>
            <person name="Lluch J."/>
            <person name="Milhes M."/>
            <person name="Lampietro C."/>
            <person name="Lopez Roques C."/>
            <person name="Donnadieu C."/>
            <person name="Braasch I."/>
            <person name="Desvignes T."/>
            <person name="Postlethwait J."/>
            <person name="Bobe J."/>
            <person name="Wedekind C."/>
            <person name="Guiguen Y."/>
        </authorList>
    </citation>
    <scope>NUCLEOTIDE SEQUENCE [LARGE SCALE GENOMIC DNA]</scope>
    <source>
        <strain evidence="2">Cs_M1</strain>
        <tissue evidence="2">Blood</tissue>
    </source>
</reference>
<dbReference type="EMBL" id="JAGTTL010000021">
    <property type="protein sequence ID" value="KAK6306316.1"/>
    <property type="molecule type" value="Genomic_DNA"/>
</dbReference>
<protein>
    <submittedName>
        <fullName evidence="2">Uncharacterized protein</fullName>
    </submittedName>
</protein>
<comment type="caution">
    <text evidence="2">The sequence shown here is derived from an EMBL/GenBank/DDBJ whole genome shotgun (WGS) entry which is preliminary data.</text>
</comment>
<feature type="compositionally biased region" description="Basic and acidic residues" evidence="1">
    <location>
        <begin position="59"/>
        <end position="75"/>
    </location>
</feature>
<name>A0AAN8LR45_9TELE</name>
<dbReference type="AlphaFoldDB" id="A0AAN8LR45"/>
<accession>A0AAN8LR45</accession>
<keyword evidence="3" id="KW-1185">Reference proteome</keyword>
<evidence type="ECO:0000313" key="2">
    <source>
        <dbReference type="EMBL" id="KAK6306316.1"/>
    </source>
</evidence>
<evidence type="ECO:0000313" key="3">
    <source>
        <dbReference type="Proteomes" id="UP001356427"/>
    </source>
</evidence>
<dbReference type="Proteomes" id="UP001356427">
    <property type="component" value="Unassembled WGS sequence"/>
</dbReference>
<gene>
    <name evidence="2" type="ORF">J4Q44_G00232410</name>
</gene>
<organism evidence="2 3">
    <name type="scientific">Coregonus suidteri</name>
    <dbReference type="NCBI Taxonomy" id="861788"/>
    <lineage>
        <taxon>Eukaryota</taxon>
        <taxon>Metazoa</taxon>
        <taxon>Chordata</taxon>
        <taxon>Craniata</taxon>
        <taxon>Vertebrata</taxon>
        <taxon>Euteleostomi</taxon>
        <taxon>Actinopterygii</taxon>
        <taxon>Neopterygii</taxon>
        <taxon>Teleostei</taxon>
        <taxon>Protacanthopterygii</taxon>
        <taxon>Salmoniformes</taxon>
        <taxon>Salmonidae</taxon>
        <taxon>Coregoninae</taxon>
        <taxon>Coregonus</taxon>
    </lineage>
</organism>
<sequence length="81" mass="9076">KNVTSLRATTFFDILLPELFGKLLVIDLLETPAIEALPPLLASHWIDPVLCSRPPKVRPIQDRSKSSQSQDHDCNCVKLQP</sequence>
<feature type="region of interest" description="Disordered" evidence="1">
    <location>
        <begin position="57"/>
        <end position="81"/>
    </location>
</feature>
<feature type="non-terminal residue" evidence="2">
    <location>
        <position position="1"/>
    </location>
</feature>